<proteinExistence type="predicted"/>
<accession>A0A2X3EAU2</accession>
<dbReference type="AlphaFoldDB" id="A0A2X3EAU2"/>
<dbReference type="STRING" id="580.GCA_001266615_03308"/>
<name>A0A2X3EAU2_KLUCR</name>
<dbReference type="EMBL" id="CAADJD010000018">
    <property type="protein sequence ID" value="VFS63183.1"/>
    <property type="molecule type" value="Genomic_DNA"/>
</dbReference>
<evidence type="ECO:0000313" key="2">
    <source>
        <dbReference type="Proteomes" id="UP000401081"/>
    </source>
</evidence>
<dbReference type="Proteomes" id="UP000401081">
    <property type="component" value="Unassembled WGS sequence"/>
</dbReference>
<protein>
    <submittedName>
        <fullName evidence="1">Uncharacterized protein</fullName>
    </submittedName>
</protein>
<keyword evidence="2" id="KW-1185">Reference proteome</keyword>
<evidence type="ECO:0000313" key="1">
    <source>
        <dbReference type="EMBL" id="VFS63183.1"/>
    </source>
</evidence>
<organism evidence="1 2">
    <name type="scientific">Kluyvera cryocrescens</name>
    <name type="common">Kluyvera citrophila</name>
    <dbReference type="NCBI Taxonomy" id="580"/>
    <lineage>
        <taxon>Bacteria</taxon>
        <taxon>Pseudomonadati</taxon>
        <taxon>Pseudomonadota</taxon>
        <taxon>Gammaproteobacteria</taxon>
        <taxon>Enterobacterales</taxon>
        <taxon>Enterobacteriaceae</taxon>
        <taxon>Kluyvera</taxon>
    </lineage>
</organism>
<sequence>MLSTEKWDNWGKASLLFRFTALTCDENRIFAQKMPKMLAQSVDKTDVVRSFINGRIAYVTIITL</sequence>
<reference evidence="1 2" key="1">
    <citation type="submission" date="2019-03" db="EMBL/GenBank/DDBJ databases">
        <authorList>
            <consortium name="Pathogen Informatics"/>
        </authorList>
    </citation>
    <scope>NUCLEOTIDE SEQUENCE [LARGE SCALE GENOMIC DNA]</scope>
    <source>
        <strain evidence="1 2">NCTC12993</strain>
    </source>
</reference>
<gene>
    <name evidence="1" type="ORF">NCTC12993_02511</name>
</gene>